<proteinExistence type="predicted"/>
<dbReference type="GeneID" id="33571042"/>
<dbReference type="EMBL" id="MCFF01000058">
    <property type="protein sequence ID" value="ORZ04310.1"/>
    <property type="molecule type" value="Genomic_DNA"/>
</dbReference>
<sequence>MPSKKSAALLEISVPTSDYKLRSSQDKCIKSLAKQLIRGMEVWSLEADTFPLRYLAAVNQDSKLLFNIVARREPFIKTPPRLPHNVKIRNTEITHSKQLYAATSKACKYSSDRIFCIKPYPVKSSKGSQTALVTAAVLTMINDTVIPEKRRLKLPKG</sequence>
<evidence type="ECO:0000313" key="2">
    <source>
        <dbReference type="Proteomes" id="UP000193648"/>
    </source>
</evidence>
<comment type="caution">
    <text evidence="1">The sequence shown here is derived from an EMBL/GenBank/DDBJ whole genome shotgun (WGS) entry which is preliminary data.</text>
</comment>
<protein>
    <submittedName>
        <fullName evidence="1">Uncharacterized protein</fullName>
    </submittedName>
</protein>
<dbReference type="Proteomes" id="UP000193648">
    <property type="component" value="Unassembled WGS sequence"/>
</dbReference>
<reference evidence="1 2" key="1">
    <citation type="submission" date="2016-07" db="EMBL/GenBank/DDBJ databases">
        <title>Pervasive Adenine N6-methylation of Active Genes in Fungi.</title>
        <authorList>
            <consortium name="DOE Joint Genome Institute"/>
            <person name="Mondo S.J."/>
            <person name="Dannebaum R.O."/>
            <person name="Kuo R.C."/>
            <person name="Labutti K."/>
            <person name="Haridas S."/>
            <person name="Kuo A."/>
            <person name="Salamov A."/>
            <person name="Ahrendt S.R."/>
            <person name="Lipzen A."/>
            <person name="Sullivan W."/>
            <person name="Andreopoulos W.B."/>
            <person name="Clum A."/>
            <person name="Lindquist E."/>
            <person name="Daum C."/>
            <person name="Ramamoorthy G.K."/>
            <person name="Gryganskyi A."/>
            <person name="Culley D."/>
            <person name="Magnuson J.K."/>
            <person name="James T.Y."/>
            <person name="O'Malley M.A."/>
            <person name="Stajich J.E."/>
            <person name="Spatafora J.W."/>
            <person name="Visel A."/>
            <person name="Grigoriev I.V."/>
        </authorList>
    </citation>
    <scope>NUCLEOTIDE SEQUENCE [LARGE SCALE GENOMIC DNA]</scope>
    <source>
        <strain evidence="1 2">NRRL 3116</strain>
    </source>
</reference>
<dbReference type="InParanoid" id="A0A1Y2G8N7"/>
<dbReference type="RefSeq" id="XP_021876468.1">
    <property type="nucleotide sequence ID" value="XM_022029199.1"/>
</dbReference>
<gene>
    <name evidence="1" type="ORF">BCR41DRAFT_401161</name>
</gene>
<organism evidence="1 2">
    <name type="scientific">Lobosporangium transversale</name>
    <dbReference type="NCBI Taxonomy" id="64571"/>
    <lineage>
        <taxon>Eukaryota</taxon>
        <taxon>Fungi</taxon>
        <taxon>Fungi incertae sedis</taxon>
        <taxon>Mucoromycota</taxon>
        <taxon>Mortierellomycotina</taxon>
        <taxon>Mortierellomycetes</taxon>
        <taxon>Mortierellales</taxon>
        <taxon>Mortierellaceae</taxon>
        <taxon>Lobosporangium</taxon>
    </lineage>
</organism>
<keyword evidence="2" id="KW-1185">Reference proteome</keyword>
<evidence type="ECO:0000313" key="1">
    <source>
        <dbReference type="EMBL" id="ORZ04310.1"/>
    </source>
</evidence>
<name>A0A1Y2G8N7_9FUNG</name>
<accession>A0A1Y2G8N7</accession>
<dbReference type="AlphaFoldDB" id="A0A1Y2G8N7"/>